<dbReference type="PRINTS" id="PR01243">
    <property type="entry name" value="NUCDPKINASE"/>
</dbReference>
<feature type="active site" description="Pros-phosphohistidine intermediate" evidence="1">
    <location>
        <position position="606"/>
    </location>
</feature>
<feature type="binding site" evidence="1">
    <location>
        <position position="545"/>
    </location>
    <ligand>
        <name>ATP</name>
        <dbReference type="ChEBI" id="CHEBI:30616"/>
    </ligand>
</feature>
<feature type="compositionally biased region" description="Low complexity" evidence="4">
    <location>
        <begin position="835"/>
        <end position="852"/>
    </location>
</feature>
<feature type="compositionally biased region" description="Low complexity" evidence="4">
    <location>
        <begin position="734"/>
        <end position="745"/>
    </location>
</feature>
<dbReference type="Proteomes" id="UP000007110">
    <property type="component" value="Unassembled WGS sequence"/>
</dbReference>
<feature type="domain" description="Nucleoside diphosphate kinase-like" evidence="5">
    <location>
        <begin position="493"/>
        <end position="629"/>
    </location>
</feature>
<dbReference type="KEGG" id="spu:105444117"/>
<feature type="compositionally biased region" description="Low complexity" evidence="4">
    <location>
        <begin position="771"/>
        <end position="784"/>
    </location>
</feature>
<feature type="coiled-coil region" evidence="3">
    <location>
        <begin position="106"/>
        <end position="167"/>
    </location>
</feature>
<dbReference type="InterPro" id="IPR034907">
    <property type="entry name" value="NDK-like_dom"/>
</dbReference>
<dbReference type="GO" id="GO:0006228">
    <property type="term" value="P:UTP biosynthetic process"/>
    <property type="evidence" value="ECO:0007669"/>
    <property type="project" value="InterPro"/>
</dbReference>
<name>A0A7M7N220_STRPU</name>
<dbReference type="OMA" id="FIIMACK"/>
<feature type="binding site" evidence="1">
    <location>
        <position position="593"/>
    </location>
    <ligand>
        <name>ATP</name>
        <dbReference type="ChEBI" id="CHEBI:30616"/>
    </ligand>
</feature>
<dbReference type="InterPro" id="IPR023005">
    <property type="entry name" value="Nucleoside_diP_kinase_AS"/>
</dbReference>
<evidence type="ECO:0000259" key="5">
    <source>
        <dbReference type="SMART" id="SM00562"/>
    </source>
</evidence>
<dbReference type="Pfam" id="PF00085">
    <property type="entry name" value="Thioredoxin"/>
    <property type="match status" value="1"/>
</dbReference>
<dbReference type="PROSITE" id="PS00469">
    <property type="entry name" value="NDPK"/>
    <property type="match status" value="1"/>
</dbReference>
<feature type="compositionally biased region" description="Basic and acidic residues" evidence="4">
    <location>
        <begin position="186"/>
        <end position="197"/>
    </location>
</feature>
<feature type="binding site" evidence="1">
    <location>
        <position position="603"/>
    </location>
    <ligand>
        <name>ATP</name>
        <dbReference type="ChEBI" id="CHEBI:30616"/>
    </ligand>
</feature>
<dbReference type="EnsemblMetazoa" id="XM_030974112">
    <property type="protein sequence ID" value="XP_030829972"/>
    <property type="gene ID" value="LOC105444117"/>
</dbReference>
<feature type="domain" description="Nucleoside diphosphate kinase-like" evidence="5">
    <location>
        <begin position="201"/>
        <end position="345"/>
    </location>
</feature>
<dbReference type="GO" id="GO:0006183">
    <property type="term" value="P:GTP biosynthetic process"/>
    <property type="evidence" value="ECO:0007669"/>
    <property type="project" value="InterPro"/>
</dbReference>
<feature type="region of interest" description="Disordered" evidence="4">
    <location>
        <begin position="622"/>
        <end position="908"/>
    </location>
</feature>
<organism evidence="6 7">
    <name type="scientific">Strongylocentrotus purpuratus</name>
    <name type="common">Purple sea urchin</name>
    <dbReference type="NCBI Taxonomy" id="7668"/>
    <lineage>
        <taxon>Eukaryota</taxon>
        <taxon>Metazoa</taxon>
        <taxon>Echinodermata</taxon>
        <taxon>Eleutherozoa</taxon>
        <taxon>Echinozoa</taxon>
        <taxon>Echinoidea</taxon>
        <taxon>Euechinoidea</taxon>
        <taxon>Echinacea</taxon>
        <taxon>Camarodonta</taxon>
        <taxon>Echinidea</taxon>
        <taxon>Strongylocentrotidae</taxon>
        <taxon>Strongylocentrotus</taxon>
    </lineage>
</organism>
<reference evidence="7" key="1">
    <citation type="submission" date="2015-02" db="EMBL/GenBank/DDBJ databases">
        <title>Genome sequencing for Strongylocentrotus purpuratus.</title>
        <authorList>
            <person name="Murali S."/>
            <person name="Liu Y."/>
            <person name="Vee V."/>
            <person name="English A."/>
            <person name="Wang M."/>
            <person name="Skinner E."/>
            <person name="Han Y."/>
            <person name="Muzny D.M."/>
            <person name="Worley K.C."/>
            <person name="Gibbs R.A."/>
        </authorList>
    </citation>
    <scope>NUCLEOTIDE SEQUENCE</scope>
</reference>
<dbReference type="Gene3D" id="3.40.30.10">
    <property type="entry name" value="Glutaredoxin"/>
    <property type="match status" value="1"/>
</dbReference>
<evidence type="ECO:0000313" key="7">
    <source>
        <dbReference type="Proteomes" id="UP000007110"/>
    </source>
</evidence>
<protein>
    <recommendedName>
        <fullName evidence="5">Nucleoside diphosphate kinase-like domain-containing protein</fullName>
    </recommendedName>
</protein>
<evidence type="ECO:0000256" key="1">
    <source>
        <dbReference type="PROSITE-ProRule" id="PRU00706"/>
    </source>
</evidence>
<dbReference type="CDD" id="cd04416">
    <property type="entry name" value="NDPk_TX"/>
    <property type="match status" value="3"/>
</dbReference>
<feature type="binding site" evidence="1">
    <location>
        <position position="579"/>
    </location>
    <ligand>
        <name>ATP</name>
        <dbReference type="ChEBI" id="CHEBI:30616"/>
    </ligand>
</feature>
<dbReference type="Gene3D" id="3.30.70.141">
    <property type="entry name" value="Nucleoside diphosphate kinase-like domain"/>
    <property type="match status" value="3"/>
</dbReference>
<dbReference type="RefSeq" id="XP_030829972.1">
    <property type="nucleotide sequence ID" value="XM_030974112.1"/>
</dbReference>
<feature type="compositionally biased region" description="Basic and acidic residues" evidence="4">
    <location>
        <begin position="899"/>
        <end position="908"/>
    </location>
</feature>
<proteinExistence type="inferred from homology"/>
<dbReference type="GeneID" id="105444117"/>
<evidence type="ECO:0000256" key="2">
    <source>
        <dbReference type="RuleBase" id="RU004011"/>
    </source>
</evidence>
<dbReference type="AlphaFoldDB" id="A0A7M7N220"/>
<feature type="compositionally biased region" description="Basic and acidic residues" evidence="4">
    <location>
        <begin position="789"/>
        <end position="803"/>
    </location>
</feature>
<dbReference type="InterPro" id="IPR036249">
    <property type="entry name" value="Thioredoxin-like_sf"/>
</dbReference>
<feature type="binding site" evidence="1">
    <location>
        <position position="498"/>
    </location>
    <ligand>
        <name>ATP</name>
        <dbReference type="ChEBI" id="CHEBI:30616"/>
    </ligand>
</feature>
<dbReference type="InterPro" id="IPR036850">
    <property type="entry name" value="NDK-like_dom_sf"/>
</dbReference>
<dbReference type="Pfam" id="PF00334">
    <property type="entry name" value="NDK"/>
    <property type="match status" value="2"/>
</dbReference>
<evidence type="ECO:0000256" key="3">
    <source>
        <dbReference type="SAM" id="Coils"/>
    </source>
</evidence>
<dbReference type="InterPro" id="IPR051766">
    <property type="entry name" value="TXND_domain-containing"/>
</dbReference>
<feature type="domain" description="Nucleoside diphosphate kinase-like" evidence="5">
    <location>
        <begin position="355"/>
        <end position="492"/>
    </location>
</feature>
<accession>A0A7M7N220</accession>
<comment type="similarity">
    <text evidence="1 2">Belongs to the NDK family.</text>
</comment>
<keyword evidence="3" id="KW-0175">Coiled coil</keyword>
<dbReference type="InterPro" id="IPR001564">
    <property type="entry name" value="Nucleoside_diP_kinase"/>
</dbReference>
<dbReference type="OrthoDB" id="10263751at2759"/>
<keyword evidence="7" id="KW-1185">Reference proteome</keyword>
<dbReference type="GO" id="GO:0004550">
    <property type="term" value="F:nucleoside diphosphate kinase activity"/>
    <property type="evidence" value="ECO:0007669"/>
    <property type="project" value="InterPro"/>
</dbReference>
<comment type="caution">
    <text evidence="1">Lacks conserved residue(s) required for the propagation of feature annotation.</text>
</comment>
<feature type="active site" description="Pros-phosphohistidine intermediate" evidence="1">
    <location>
        <position position="472"/>
    </location>
</feature>
<feature type="binding site" evidence="1">
    <location>
        <position position="573"/>
    </location>
    <ligand>
        <name>ATP</name>
        <dbReference type="ChEBI" id="CHEBI:30616"/>
    </ligand>
</feature>
<dbReference type="CDD" id="cd02948">
    <property type="entry name" value="TRX_NDPK"/>
    <property type="match status" value="1"/>
</dbReference>
<sequence>MPAKKETISLQKEILNQEMWDELLSLEGLTVIDVYQKWCGPCAAVLSLFKRLRNEVGDDLLRFAVAEADSIESLERYRGKCEPSFLMYGSGQLVNVVRGANAPKLLKDVERELKQEHKVLEEGVERVVIKDPLLAAFEAEEHQAAQAEEVEKKKQEEDARIKEIKELGDEGEVSVRPVSQGTVDTLMHDRQDGSKTEPLPKEVTVVLIKPDAVASGHVDDIIAKIEEHGFEILATEDKTLTEEEAREFYKQHQEEDHFEELVTFMASGPSKILVLTRGNTGEGVVSDIRNLLGPKDIEVAKEQAPESLRAQFGTDKKMNAMHGADSSETAARELAFLLPNFNIPLVPGTGPPPIVEKTLALIRPSALKDHKDEMLQKIQEAGFEVCLQKMVQLTEEQAKDFYKEQEGTAHFEDLIREMTSGEVLALGLAKESAIQSWREFIGPTIIDEAKEKAPESLRAQYSVPDTQVNVVHGSDSVDNAEKELGFFFPKQSTLAVIKPDAAGEHKEAIIEKIKEAGFNISLQRDVELNKELASKLYMEHEGKEFYENLIEHMSSGLSMVMVLSREDAVDGWRTLMGPTDPDYAREHAPESLRALLGKDVMQNAVHGSSNPEEAKTRIERLFPDVEVLPGGEVKVKGEEGEEGGEQQTEQPPGEGEEQQAEEPAGESGDQQAEGGEAAAEGAEQQAEQPPAEGEEAAQQREEGGETEQQAEVGEGDGGETQQVEDGPKEDGLTEDGQTQEAQAEQQVEDGKTGEEAAEEEKAVDEEATPTDAQEGQADGDQPQGEGEEKEQKEGGDEGEKPAEEGETQQTQEGEAPAAEQTEQTQEGEAEKTAEEVAPASEEAAAEQAPAAEETQEGEEKKEEQTQDAPAAEGGEAGAMEGEVPVTEGGEAPAAGEGEGDAKPEETAS</sequence>
<dbReference type="GO" id="GO:0006241">
    <property type="term" value="P:CTP biosynthetic process"/>
    <property type="evidence" value="ECO:0007669"/>
    <property type="project" value="InterPro"/>
</dbReference>
<dbReference type="InParanoid" id="A0A7M7N220"/>
<evidence type="ECO:0000313" key="6">
    <source>
        <dbReference type="EnsemblMetazoa" id="XP_030829972"/>
    </source>
</evidence>
<dbReference type="PROSITE" id="PS51374">
    <property type="entry name" value="NDPK_LIKE"/>
    <property type="match status" value="3"/>
</dbReference>
<dbReference type="PANTHER" id="PTHR46135">
    <property type="entry name" value="NME/NM23 FAMILY MEMBER 8"/>
    <property type="match status" value="1"/>
</dbReference>
<dbReference type="InterPro" id="IPR017937">
    <property type="entry name" value="Thioredoxin_CS"/>
</dbReference>
<dbReference type="SMART" id="SM00562">
    <property type="entry name" value="NDK"/>
    <property type="match status" value="3"/>
</dbReference>
<feature type="active site" description="Pros-phosphohistidine intermediate" evidence="1">
    <location>
        <position position="322"/>
    </location>
</feature>
<feature type="region of interest" description="Disordered" evidence="4">
    <location>
        <begin position="170"/>
        <end position="197"/>
    </location>
</feature>
<reference evidence="6" key="2">
    <citation type="submission" date="2021-01" db="UniProtKB">
        <authorList>
            <consortium name="EnsemblMetazoa"/>
        </authorList>
    </citation>
    <scope>IDENTIFICATION</scope>
</reference>
<feature type="compositionally biased region" description="Low complexity" evidence="4">
    <location>
        <begin position="870"/>
        <end position="895"/>
    </location>
</feature>
<feature type="compositionally biased region" description="Low complexity" evidence="4">
    <location>
        <begin position="665"/>
        <end position="691"/>
    </location>
</feature>
<feature type="compositionally biased region" description="Acidic residues" evidence="4">
    <location>
        <begin position="755"/>
        <end position="768"/>
    </location>
</feature>
<dbReference type="PROSITE" id="PS00194">
    <property type="entry name" value="THIOREDOXIN_1"/>
    <property type="match status" value="1"/>
</dbReference>
<feature type="compositionally biased region" description="Acidic residues" evidence="4">
    <location>
        <begin position="654"/>
        <end position="664"/>
    </location>
</feature>
<dbReference type="SUPFAM" id="SSF52833">
    <property type="entry name" value="Thioredoxin-like"/>
    <property type="match status" value="1"/>
</dbReference>
<dbReference type="InterPro" id="IPR013766">
    <property type="entry name" value="Thioredoxin_domain"/>
</dbReference>
<dbReference type="PANTHER" id="PTHR46135:SF3">
    <property type="entry name" value="NME_NM23 FAMILY MEMBER 8"/>
    <property type="match status" value="1"/>
</dbReference>
<dbReference type="SUPFAM" id="SSF54919">
    <property type="entry name" value="Nucleoside diphosphate kinase, NDK"/>
    <property type="match status" value="3"/>
</dbReference>
<evidence type="ECO:0000256" key="4">
    <source>
        <dbReference type="SAM" id="MobiDB-lite"/>
    </source>
</evidence>
<feature type="compositionally biased region" description="Low complexity" evidence="4">
    <location>
        <begin position="807"/>
        <end position="826"/>
    </location>
</feature>